<dbReference type="EC" id="2.7.13.3" evidence="2"/>
<dbReference type="SUPFAM" id="SSF55874">
    <property type="entry name" value="ATPase domain of HSP90 chaperone/DNA topoisomerase II/histidine kinase"/>
    <property type="match status" value="1"/>
</dbReference>
<dbReference type="Gene3D" id="3.30.565.10">
    <property type="entry name" value="Histidine kinase-like ATPase, C-terminal domain"/>
    <property type="match status" value="1"/>
</dbReference>
<dbReference type="Gene3D" id="1.10.287.130">
    <property type="match status" value="1"/>
</dbReference>
<keyword evidence="6" id="KW-0902">Two-component regulatory system</keyword>
<comment type="caution">
    <text evidence="9">The sequence shown here is derived from an EMBL/GenBank/DDBJ whole genome shotgun (WGS) entry which is preliminary data.</text>
</comment>
<comment type="catalytic activity">
    <reaction evidence="1">
        <text>ATP + protein L-histidine = ADP + protein N-phospho-L-histidine.</text>
        <dbReference type="EC" id="2.7.13.3"/>
    </reaction>
</comment>
<evidence type="ECO:0000313" key="9">
    <source>
        <dbReference type="EMBL" id="PQA56889.1"/>
    </source>
</evidence>
<feature type="domain" description="Histidine kinase" evidence="8">
    <location>
        <begin position="183"/>
        <end position="419"/>
    </location>
</feature>
<dbReference type="InterPro" id="IPR005467">
    <property type="entry name" value="His_kinase_dom"/>
</dbReference>
<dbReference type="GO" id="GO:0000155">
    <property type="term" value="F:phosphorelay sensor kinase activity"/>
    <property type="evidence" value="ECO:0007669"/>
    <property type="project" value="InterPro"/>
</dbReference>
<dbReference type="GO" id="GO:0005886">
    <property type="term" value="C:plasma membrane"/>
    <property type="evidence" value="ECO:0007669"/>
    <property type="project" value="TreeGrafter"/>
</dbReference>
<dbReference type="Pfam" id="PF00512">
    <property type="entry name" value="HisKA"/>
    <property type="match status" value="1"/>
</dbReference>
<evidence type="ECO:0000256" key="7">
    <source>
        <dbReference type="SAM" id="Coils"/>
    </source>
</evidence>
<keyword evidence="3" id="KW-0597">Phosphoprotein</keyword>
<dbReference type="InterPro" id="IPR003594">
    <property type="entry name" value="HATPase_dom"/>
</dbReference>
<dbReference type="OrthoDB" id="9764438at2"/>
<dbReference type="Proteomes" id="UP000239590">
    <property type="component" value="Unassembled WGS sequence"/>
</dbReference>
<keyword evidence="5 9" id="KW-0418">Kinase</keyword>
<evidence type="ECO:0000256" key="6">
    <source>
        <dbReference type="ARBA" id="ARBA00023012"/>
    </source>
</evidence>
<dbReference type="PANTHER" id="PTHR45453">
    <property type="entry name" value="PHOSPHATE REGULON SENSOR PROTEIN PHOR"/>
    <property type="match status" value="1"/>
</dbReference>
<evidence type="ECO:0000259" key="8">
    <source>
        <dbReference type="PROSITE" id="PS50109"/>
    </source>
</evidence>
<dbReference type="SUPFAM" id="SSF47384">
    <property type="entry name" value="Homodimeric domain of signal transducing histidine kinase"/>
    <property type="match status" value="1"/>
</dbReference>
<dbReference type="SMART" id="SM00387">
    <property type="entry name" value="HATPase_c"/>
    <property type="match status" value="1"/>
</dbReference>
<dbReference type="GO" id="GO:0016036">
    <property type="term" value="P:cellular response to phosphate starvation"/>
    <property type="evidence" value="ECO:0007669"/>
    <property type="project" value="TreeGrafter"/>
</dbReference>
<dbReference type="InterPro" id="IPR003661">
    <property type="entry name" value="HisK_dim/P_dom"/>
</dbReference>
<dbReference type="InterPro" id="IPR050351">
    <property type="entry name" value="BphY/WalK/GraS-like"/>
</dbReference>
<name>A0A2S7IJK6_9BACT</name>
<evidence type="ECO:0000256" key="1">
    <source>
        <dbReference type="ARBA" id="ARBA00000085"/>
    </source>
</evidence>
<dbReference type="AlphaFoldDB" id="A0A2S7IJK6"/>
<sequence>MAKQNSEYSTQLDLLTDYLFANRETILNAWRMRCASDPASPKHTNFSREEFNDQIPSLLNYLSQRIKGEKKNNNVLEFSEEHGLHRWQSGYSLSELSRELSHLYEVIQERFQAFLDQYPDTQVQVMTHAHRQLLQLAKDLNLGSILYFDQLRQTAAAEQVRTLENALKNLEEITKQRGEHLRQVSHDLRGNLGLISGATASLQLPKKESDRQKFLEMLAKNIRAAEDMLTQLMNYARLEAGQEVIENQPFDASELLQKIIKRFEGLAKTKKLKLNVDGPPKLLVVGDPMKIERIIQNLLLNALKYTEKGWVNVTWIQETDSRWQVSVQDTGPGLKEGVVSLLAQQLQPYVHSTSSHRQVEILDPEVPATRLSNKQSSENSGEGIGLFIVKRLCELLKANMEIETSEKGTLIRIRLLINQKQESHS</sequence>
<dbReference type="Pfam" id="PF02518">
    <property type="entry name" value="HATPase_c"/>
    <property type="match status" value="1"/>
</dbReference>
<dbReference type="GO" id="GO:0004721">
    <property type="term" value="F:phosphoprotein phosphatase activity"/>
    <property type="evidence" value="ECO:0007669"/>
    <property type="project" value="TreeGrafter"/>
</dbReference>
<reference evidence="10" key="1">
    <citation type="submission" date="2018-02" db="EMBL/GenBank/DDBJ databases">
        <title>Genome sequencing of Solimonas sp. HR-BB.</title>
        <authorList>
            <person name="Lee Y."/>
            <person name="Jeon C.O."/>
        </authorList>
    </citation>
    <scope>NUCLEOTIDE SEQUENCE [LARGE SCALE GENOMIC DNA]</scope>
    <source>
        <strain evidence="10">HR-U</strain>
    </source>
</reference>
<dbReference type="EMBL" id="PTRA01000002">
    <property type="protein sequence ID" value="PQA56889.1"/>
    <property type="molecule type" value="Genomic_DNA"/>
</dbReference>
<feature type="coiled-coil region" evidence="7">
    <location>
        <begin position="153"/>
        <end position="183"/>
    </location>
</feature>
<dbReference type="RefSeq" id="WP_104714465.1">
    <property type="nucleotide sequence ID" value="NZ_PTRA01000002.1"/>
</dbReference>
<dbReference type="SMART" id="SM00388">
    <property type="entry name" value="HisKA"/>
    <property type="match status" value="1"/>
</dbReference>
<dbReference type="CDD" id="cd00075">
    <property type="entry name" value="HATPase"/>
    <property type="match status" value="1"/>
</dbReference>
<gene>
    <name evidence="9" type="ORF">C5O19_16260</name>
</gene>
<evidence type="ECO:0000256" key="5">
    <source>
        <dbReference type="ARBA" id="ARBA00022777"/>
    </source>
</evidence>
<dbReference type="CDD" id="cd00082">
    <property type="entry name" value="HisKA"/>
    <property type="match status" value="1"/>
</dbReference>
<evidence type="ECO:0000256" key="3">
    <source>
        <dbReference type="ARBA" id="ARBA00022553"/>
    </source>
</evidence>
<keyword evidence="10" id="KW-1185">Reference proteome</keyword>
<dbReference type="InterPro" id="IPR036097">
    <property type="entry name" value="HisK_dim/P_sf"/>
</dbReference>
<evidence type="ECO:0000256" key="4">
    <source>
        <dbReference type="ARBA" id="ARBA00022679"/>
    </source>
</evidence>
<keyword evidence="7" id="KW-0175">Coiled coil</keyword>
<protein>
    <recommendedName>
        <fullName evidence="2">histidine kinase</fullName>
        <ecNumber evidence="2">2.7.13.3</ecNumber>
    </recommendedName>
</protein>
<accession>A0A2S7IJK6</accession>
<dbReference type="PANTHER" id="PTHR45453:SF1">
    <property type="entry name" value="PHOSPHATE REGULON SENSOR PROTEIN PHOR"/>
    <property type="match status" value="1"/>
</dbReference>
<organism evidence="9 10">
    <name type="scientific">Siphonobacter curvatus</name>
    <dbReference type="NCBI Taxonomy" id="2094562"/>
    <lineage>
        <taxon>Bacteria</taxon>
        <taxon>Pseudomonadati</taxon>
        <taxon>Bacteroidota</taxon>
        <taxon>Cytophagia</taxon>
        <taxon>Cytophagales</taxon>
        <taxon>Cytophagaceae</taxon>
        <taxon>Siphonobacter</taxon>
    </lineage>
</organism>
<dbReference type="PROSITE" id="PS50109">
    <property type="entry name" value="HIS_KIN"/>
    <property type="match status" value="1"/>
</dbReference>
<evidence type="ECO:0000256" key="2">
    <source>
        <dbReference type="ARBA" id="ARBA00012438"/>
    </source>
</evidence>
<keyword evidence="4" id="KW-0808">Transferase</keyword>
<proteinExistence type="predicted"/>
<dbReference type="InterPro" id="IPR036890">
    <property type="entry name" value="HATPase_C_sf"/>
</dbReference>
<evidence type="ECO:0000313" key="10">
    <source>
        <dbReference type="Proteomes" id="UP000239590"/>
    </source>
</evidence>